<dbReference type="PIRSF" id="PIRSF001365">
    <property type="entry name" value="DHDPS"/>
    <property type="match status" value="1"/>
</dbReference>
<keyword evidence="1 2" id="KW-0456">Lyase</keyword>
<dbReference type="Proteomes" id="UP001597451">
    <property type="component" value="Unassembled WGS sequence"/>
</dbReference>
<protein>
    <submittedName>
        <fullName evidence="3">Dihydrodipicolinate synthase family protein</fullName>
        <ecNumber evidence="3">4.1.3.3</ecNumber>
        <ecNumber evidence="3">4.2.1.41</ecNumber>
        <ecNumber evidence="3">4.3.3.7</ecNumber>
    </submittedName>
</protein>
<dbReference type="CDD" id="cd00408">
    <property type="entry name" value="DHDPS-like"/>
    <property type="match status" value="1"/>
</dbReference>
<dbReference type="SMART" id="SM01130">
    <property type="entry name" value="DHDPS"/>
    <property type="match status" value="1"/>
</dbReference>
<evidence type="ECO:0000256" key="1">
    <source>
        <dbReference type="ARBA" id="ARBA00023239"/>
    </source>
</evidence>
<comment type="similarity">
    <text evidence="2">Belongs to the DapA family.</text>
</comment>
<dbReference type="EC" id="4.2.1.41" evidence="3"/>
<dbReference type="PANTHER" id="PTHR12128">
    <property type="entry name" value="DIHYDRODIPICOLINATE SYNTHASE"/>
    <property type="match status" value="1"/>
</dbReference>
<dbReference type="GO" id="GO:0008840">
    <property type="term" value="F:4-hydroxy-tetrahydrodipicolinate synthase activity"/>
    <property type="evidence" value="ECO:0007669"/>
    <property type="project" value="UniProtKB-EC"/>
</dbReference>
<evidence type="ECO:0000313" key="3">
    <source>
        <dbReference type="EMBL" id="MFD2629498.1"/>
    </source>
</evidence>
<organism evidence="3 4">
    <name type="scientific">Oceanobacillus kapialis</name>
    <dbReference type="NCBI Taxonomy" id="481353"/>
    <lineage>
        <taxon>Bacteria</taxon>
        <taxon>Bacillati</taxon>
        <taxon>Bacillota</taxon>
        <taxon>Bacilli</taxon>
        <taxon>Bacillales</taxon>
        <taxon>Bacillaceae</taxon>
        <taxon>Oceanobacillus</taxon>
    </lineage>
</organism>
<gene>
    <name evidence="3" type="ORF">ACFSUN_11970</name>
</gene>
<dbReference type="EC" id="4.1.3.3" evidence="3"/>
<keyword evidence="4" id="KW-1185">Reference proteome</keyword>
<dbReference type="PANTHER" id="PTHR12128:SF19">
    <property type="entry name" value="5-DEHYDRO-4-DEOXYGLUCARATE DEHYDRATASE 2-RELATED"/>
    <property type="match status" value="1"/>
</dbReference>
<dbReference type="RefSeq" id="WP_379562290.1">
    <property type="nucleotide sequence ID" value="NZ_JBHUMX010000036.1"/>
</dbReference>
<accession>A0ABW5Q1V8</accession>
<evidence type="ECO:0000256" key="2">
    <source>
        <dbReference type="PIRNR" id="PIRNR001365"/>
    </source>
</evidence>
<dbReference type="EC" id="4.3.3.7" evidence="3"/>
<dbReference type="Pfam" id="PF00701">
    <property type="entry name" value="DHDPS"/>
    <property type="match status" value="1"/>
</dbReference>
<name>A0ABW5Q1V8_9BACI</name>
<dbReference type="GO" id="GO:0008747">
    <property type="term" value="F:N-acetylneuraminate lyase activity"/>
    <property type="evidence" value="ECO:0007669"/>
    <property type="project" value="UniProtKB-EC"/>
</dbReference>
<proteinExistence type="inferred from homology"/>
<comment type="caution">
    <text evidence="3">The sequence shown here is derived from an EMBL/GenBank/DDBJ whole genome shotgun (WGS) entry which is preliminary data.</text>
</comment>
<evidence type="ECO:0000313" key="4">
    <source>
        <dbReference type="Proteomes" id="UP001597451"/>
    </source>
</evidence>
<dbReference type="EMBL" id="JBHUMX010000036">
    <property type="protein sequence ID" value="MFD2629498.1"/>
    <property type="molecule type" value="Genomic_DNA"/>
</dbReference>
<dbReference type="InterPro" id="IPR013785">
    <property type="entry name" value="Aldolase_TIM"/>
</dbReference>
<dbReference type="InterPro" id="IPR002220">
    <property type="entry name" value="DapA-like"/>
</dbReference>
<dbReference type="GO" id="GO:0047448">
    <property type="term" value="F:5-dehydro-4-deoxyglucarate dehydratase activity"/>
    <property type="evidence" value="ECO:0007669"/>
    <property type="project" value="UniProtKB-EC"/>
</dbReference>
<reference evidence="4" key="1">
    <citation type="journal article" date="2019" name="Int. J. Syst. Evol. Microbiol.">
        <title>The Global Catalogue of Microorganisms (GCM) 10K type strain sequencing project: providing services to taxonomists for standard genome sequencing and annotation.</title>
        <authorList>
            <consortium name="The Broad Institute Genomics Platform"/>
            <consortium name="The Broad Institute Genome Sequencing Center for Infectious Disease"/>
            <person name="Wu L."/>
            <person name="Ma J."/>
        </authorList>
    </citation>
    <scope>NUCLEOTIDE SEQUENCE [LARGE SCALE GENOMIC DNA]</scope>
    <source>
        <strain evidence="4">TISTR 1858</strain>
    </source>
</reference>
<dbReference type="SUPFAM" id="SSF51569">
    <property type="entry name" value="Aldolase"/>
    <property type="match status" value="1"/>
</dbReference>
<sequence length="305" mass="33822">MDYGQFSKRFSTISAINIVPFLEGTKAINWQGLDENVNFLIENGMEIIVANGNTGEFYALTVEEAKQVAKRVTDVVSGRAMVVAGVGYSVDTAIEMGKSASEAGAECVMIHQPIHPYVTEDGAVEYFRNIIEALDIPSIIYFKDAHLSDNVIKQLAPLEKFVGVKYAINDIPRVTQVIRDIPKEDNVAFICGTAEKWAPFFYHSGAVGFTSGLVNVFPEKALALLHSLQEGNQEKAWEVWEDVVPFEDLRAKHNNGNNVVVIKEAMEQLGLTAGVTREPVNPLSKEDKLALQELLKTWQNVHEVR</sequence>
<dbReference type="Gene3D" id="3.20.20.70">
    <property type="entry name" value="Aldolase class I"/>
    <property type="match status" value="1"/>
</dbReference>